<dbReference type="Proteomes" id="UP000198873">
    <property type="component" value="Unassembled WGS sequence"/>
</dbReference>
<organism evidence="2 3">
    <name type="scientific">Streptomyces harbinensis</name>
    <dbReference type="NCBI Taxonomy" id="1176198"/>
    <lineage>
        <taxon>Bacteria</taxon>
        <taxon>Bacillati</taxon>
        <taxon>Actinomycetota</taxon>
        <taxon>Actinomycetes</taxon>
        <taxon>Kitasatosporales</taxon>
        <taxon>Streptomycetaceae</taxon>
        <taxon>Streptomyces</taxon>
    </lineage>
</organism>
<name>A0A1I6NV45_9ACTN</name>
<gene>
    <name evidence="2" type="ORF">SAMN05444716_10172</name>
</gene>
<accession>A0A1I6NV45</accession>
<feature type="compositionally biased region" description="Basic and acidic residues" evidence="1">
    <location>
        <begin position="20"/>
        <end position="41"/>
    </location>
</feature>
<evidence type="ECO:0000313" key="2">
    <source>
        <dbReference type="EMBL" id="SFS31886.1"/>
    </source>
</evidence>
<feature type="region of interest" description="Disordered" evidence="1">
    <location>
        <begin position="1"/>
        <end position="64"/>
    </location>
</feature>
<dbReference type="AlphaFoldDB" id="A0A1I6NV45"/>
<sequence>MTNVKPLADNRVTGDPTVLEDSHITSEPKGGKVKPLEDSHITSEPAGGKVKPLEDSHITSEPLT</sequence>
<evidence type="ECO:0000313" key="3">
    <source>
        <dbReference type="Proteomes" id="UP000198873"/>
    </source>
</evidence>
<keyword evidence="3" id="KW-1185">Reference proteome</keyword>
<proteinExistence type="predicted"/>
<evidence type="ECO:0000256" key="1">
    <source>
        <dbReference type="SAM" id="MobiDB-lite"/>
    </source>
</evidence>
<protein>
    <submittedName>
        <fullName evidence="2">Uncharacterized protein</fullName>
    </submittedName>
</protein>
<dbReference type="RefSeq" id="WP_093841833.1">
    <property type="nucleotide sequence ID" value="NZ_FPAB01000001.1"/>
</dbReference>
<dbReference type="EMBL" id="FPAB01000001">
    <property type="protein sequence ID" value="SFS31886.1"/>
    <property type="molecule type" value="Genomic_DNA"/>
</dbReference>
<reference evidence="3" key="1">
    <citation type="submission" date="2016-10" db="EMBL/GenBank/DDBJ databases">
        <authorList>
            <person name="Varghese N."/>
            <person name="Submissions S."/>
        </authorList>
    </citation>
    <scope>NUCLEOTIDE SEQUENCE [LARGE SCALE GENOMIC DNA]</scope>
    <source>
        <strain evidence="3">CGMCC 4.7047</strain>
    </source>
</reference>
<dbReference type="STRING" id="1176198.SAMN05444716_10172"/>